<feature type="transmembrane region" description="Helical" evidence="1">
    <location>
        <begin position="34"/>
        <end position="53"/>
    </location>
</feature>
<gene>
    <name evidence="2" type="ORF">IAA07_12595</name>
</gene>
<evidence type="ECO:0000256" key="1">
    <source>
        <dbReference type="SAM" id="Phobius"/>
    </source>
</evidence>
<reference evidence="2" key="2">
    <citation type="submission" date="2021-04" db="EMBL/GenBank/DDBJ databases">
        <authorList>
            <person name="Gilroy R."/>
        </authorList>
    </citation>
    <scope>NUCLEOTIDE SEQUENCE</scope>
    <source>
        <strain evidence="2">CHK178-16964</strain>
    </source>
</reference>
<name>A0A9D2HLG2_9FIRM</name>
<sequence>MTGAGKISSFFVNPAGIIIWALAAAALYYNRLALPAGICLIFCLLFLSSWLWAKYALTNVEAKVPSGIQCAFPGGSFSFPFSVSNKKLLPLIWIELAVPLAKGGCVAPASEENSKMLYDPETDGEVPGASACVPWILWHQEASSEISLKAVCRGLCTISKAAVSSGDLLGLGIKEKMLSFQAPPSFAVYPAVFPVETQGLIQGTTDMEAGKNGYMEDVTLLKMNRPYQPGDPAKKINWRQLARQDRVFVNVHETVFPKLATFFLDLASFREGTKERNTLNSSEYTIWKLLRMPLEDMISLTASCILKLDESRICCGLIIPGTSEDNCVIQYPGKHGSSPEELLYSLAAVDYHAEDVSVPVWEIADHFSMLGTLYIVTCSYDSMTIDPEAFSGLGSAAVLARYPSKADETCPLKLFYLENLKQAPGQQQV</sequence>
<keyword evidence="1" id="KW-0812">Transmembrane</keyword>
<keyword evidence="1" id="KW-1133">Transmembrane helix</keyword>
<organism evidence="2 3">
    <name type="scientific">Candidatus Lachnoclostridium stercoravium</name>
    <dbReference type="NCBI Taxonomy" id="2838633"/>
    <lineage>
        <taxon>Bacteria</taxon>
        <taxon>Bacillati</taxon>
        <taxon>Bacillota</taxon>
        <taxon>Clostridia</taxon>
        <taxon>Lachnospirales</taxon>
        <taxon>Lachnospiraceae</taxon>
    </lineage>
</organism>
<proteinExistence type="predicted"/>
<feature type="transmembrane region" description="Helical" evidence="1">
    <location>
        <begin position="7"/>
        <end position="28"/>
    </location>
</feature>
<dbReference type="Proteomes" id="UP000823900">
    <property type="component" value="Unassembled WGS sequence"/>
</dbReference>
<dbReference type="EMBL" id="DWZA01000104">
    <property type="protein sequence ID" value="HJA72388.1"/>
    <property type="molecule type" value="Genomic_DNA"/>
</dbReference>
<comment type="caution">
    <text evidence="2">The sequence shown here is derived from an EMBL/GenBank/DDBJ whole genome shotgun (WGS) entry which is preliminary data.</text>
</comment>
<protein>
    <submittedName>
        <fullName evidence="2">DUF58 domain-containing protein</fullName>
    </submittedName>
</protein>
<evidence type="ECO:0000313" key="3">
    <source>
        <dbReference type="Proteomes" id="UP000823900"/>
    </source>
</evidence>
<keyword evidence="1" id="KW-0472">Membrane</keyword>
<accession>A0A9D2HLG2</accession>
<reference evidence="2" key="1">
    <citation type="journal article" date="2021" name="PeerJ">
        <title>Extensive microbial diversity within the chicken gut microbiome revealed by metagenomics and culture.</title>
        <authorList>
            <person name="Gilroy R."/>
            <person name="Ravi A."/>
            <person name="Getino M."/>
            <person name="Pursley I."/>
            <person name="Horton D.L."/>
            <person name="Alikhan N.F."/>
            <person name="Baker D."/>
            <person name="Gharbi K."/>
            <person name="Hall N."/>
            <person name="Watson M."/>
            <person name="Adriaenssens E.M."/>
            <person name="Foster-Nyarko E."/>
            <person name="Jarju S."/>
            <person name="Secka A."/>
            <person name="Antonio M."/>
            <person name="Oren A."/>
            <person name="Chaudhuri R.R."/>
            <person name="La Ragione R."/>
            <person name="Hildebrand F."/>
            <person name="Pallen M.J."/>
        </authorList>
    </citation>
    <scope>NUCLEOTIDE SEQUENCE</scope>
    <source>
        <strain evidence="2">CHK178-16964</strain>
    </source>
</reference>
<dbReference type="PANTHER" id="PTHR34351:SF2">
    <property type="entry name" value="DUF58 DOMAIN-CONTAINING PROTEIN"/>
    <property type="match status" value="1"/>
</dbReference>
<dbReference type="AlphaFoldDB" id="A0A9D2HLG2"/>
<dbReference type="PANTHER" id="PTHR34351">
    <property type="entry name" value="SLR1927 PROTEIN-RELATED"/>
    <property type="match status" value="1"/>
</dbReference>
<evidence type="ECO:0000313" key="2">
    <source>
        <dbReference type="EMBL" id="HJA72388.1"/>
    </source>
</evidence>